<gene>
    <name evidence="3" type="primary">smpB</name>
    <name evidence="4" type="ORF">Sdiek1_2095</name>
</gene>
<dbReference type="KEGG" id="suls:Sdiek1_2095"/>
<name>A0A1Y0HPF6_9BACT</name>
<dbReference type="SUPFAM" id="SSF74982">
    <property type="entry name" value="Small protein B (SmpB)"/>
    <property type="match status" value="1"/>
</dbReference>
<dbReference type="PANTHER" id="PTHR30308">
    <property type="entry name" value="TMRNA-BINDING COMPONENT OF TRANS-TRANSLATION TAGGING COMPLEX"/>
    <property type="match status" value="1"/>
</dbReference>
<accession>A0A1Y0HPF6</accession>
<dbReference type="InterPro" id="IPR023620">
    <property type="entry name" value="SmpB"/>
</dbReference>
<comment type="function">
    <text evidence="3">Required for rescue of stalled ribosomes mediated by trans-translation. Binds to transfer-messenger RNA (tmRNA), required for stable association of tmRNA with ribosomes. tmRNA and SmpB together mimic tRNA shape, replacing the anticodon stem-loop with SmpB. tmRNA is encoded by the ssrA gene; the 2 termini fold to resemble tRNA(Ala) and it encodes a 'tag peptide', a short internal open reading frame. During trans-translation Ala-aminoacylated tmRNA acts like a tRNA, entering the A-site of stalled ribosomes, displacing the stalled mRNA. The ribosome then switches to translate the ORF on the tmRNA; the nascent peptide is terminated with the 'tag peptide' encoded by the tmRNA and targeted for degradation. The ribosome is freed to recommence translation, which seems to be the essential function of trans-translation.</text>
</comment>
<proteinExistence type="inferred from homology"/>
<dbReference type="InterPro" id="IPR000037">
    <property type="entry name" value="SsrA-bd_prot"/>
</dbReference>
<reference evidence="5" key="1">
    <citation type="submission" date="2017-05" db="EMBL/GenBank/DDBJ databases">
        <title>Dechlorination kinetics govern the competition between two new strains of the genus Sulfurospirillum.</title>
        <authorList>
            <person name="Buttet G.F."/>
            <person name="Murray A.M."/>
            <person name="Goris T."/>
            <person name="Burion M."/>
            <person name="Lin B."/>
            <person name="Rolle M."/>
            <person name="Maillard J."/>
        </authorList>
    </citation>
    <scope>NUCLEOTIDE SEQUENCE [LARGE SCALE GENOMIC DNA]</scope>
    <source>
        <strain evidence="5">SL2-1</strain>
    </source>
</reference>
<dbReference type="GO" id="GO:0003723">
    <property type="term" value="F:RNA binding"/>
    <property type="evidence" value="ECO:0007669"/>
    <property type="project" value="UniProtKB-UniRule"/>
</dbReference>
<dbReference type="OrthoDB" id="9805462at2"/>
<dbReference type="PROSITE" id="PS01317">
    <property type="entry name" value="SSRP"/>
    <property type="match status" value="1"/>
</dbReference>
<dbReference type="PANTHER" id="PTHR30308:SF2">
    <property type="entry name" value="SSRA-BINDING PROTEIN"/>
    <property type="match status" value="1"/>
</dbReference>
<dbReference type="HAMAP" id="MF_00023">
    <property type="entry name" value="SmpB"/>
    <property type="match status" value="1"/>
</dbReference>
<keyword evidence="2 3" id="KW-0694">RNA-binding</keyword>
<dbReference type="GO" id="GO:0005829">
    <property type="term" value="C:cytosol"/>
    <property type="evidence" value="ECO:0007669"/>
    <property type="project" value="TreeGrafter"/>
</dbReference>
<dbReference type="EMBL" id="CP021416">
    <property type="protein sequence ID" value="ARU49254.1"/>
    <property type="molecule type" value="Genomic_DNA"/>
</dbReference>
<evidence type="ECO:0000256" key="3">
    <source>
        <dbReference type="HAMAP-Rule" id="MF_00023"/>
    </source>
</evidence>
<keyword evidence="5" id="KW-1185">Reference proteome</keyword>
<comment type="subcellular location">
    <subcellularLocation>
        <location evidence="3">Cytoplasm</location>
    </subcellularLocation>
    <text evidence="3">The tmRNA-SmpB complex associates with stalled 70S ribosomes.</text>
</comment>
<protein>
    <recommendedName>
        <fullName evidence="3">SsrA-binding protein</fullName>
    </recommendedName>
    <alternativeName>
        <fullName evidence="3">Small protein B</fullName>
    </alternativeName>
</protein>
<dbReference type="RefSeq" id="WP_087439038.1">
    <property type="nucleotide sequence ID" value="NZ_CP021416.1"/>
</dbReference>
<sequence length="154" mass="17523">MGEAVARNKKAFHDYEILEKLEAGIVLQGSEVKAIRQGRVNLKDSFVKIIKGEAFLLNAHISHLSTANLNYAPNERAPRKLLLHMKQLRKWDMKVAKDGLTIVPLAIYFNSKNLAKVEIALARGKNEHDKRESLKEKDAQREAKTAIKNYAYKE</sequence>
<dbReference type="Pfam" id="PF01668">
    <property type="entry name" value="SmpB"/>
    <property type="match status" value="1"/>
</dbReference>
<dbReference type="InterPro" id="IPR020081">
    <property type="entry name" value="SsrA-bd_prot_CS"/>
</dbReference>
<dbReference type="Gene3D" id="2.40.280.10">
    <property type="match status" value="1"/>
</dbReference>
<dbReference type="Proteomes" id="UP000196005">
    <property type="component" value="Chromosome"/>
</dbReference>
<dbReference type="CDD" id="cd09294">
    <property type="entry name" value="SmpB"/>
    <property type="match status" value="1"/>
</dbReference>
<dbReference type="AlphaFoldDB" id="A0A1Y0HPF6"/>
<evidence type="ECO:0000313" key="5">
    <source>
        <dbReference type="Proteomes" id="UP000196005"/>
    </source>
</evidence>
<dbReference type="GO" id="GO:0070930">
    <property type="term" value="P:trans-translation-dependent protein tagging"/>
    <property type="evidence" value="ECO:0007669"/>
    <property type="project" value="TreeGrafter"/>
</dbReference>
<keyword evidence="1 3" id="KW-0963">Cytoplasm</keyword>
<dbReference type="GO" id="GO:0070929">
    <property type="term" value="P:trans-translation"/>
    <property type="evidence" value="ECO:0007669"/>
    <property type="project" value="UniProtKB-UniRule"/>
</dbReference>
<dbReference type="NCBIfam" id="TIGR00086">
    <property type="entry name" value="smpB"/>
    <property type="match status" value="1"/>
</dbReference>
<evidence type="ECO:0000313" key="4">
    <source>
        <dbReference type="EMBL" id="ARU49254.1"/>
    </source>
</evidence>
<organism evidence="4 5">
    <name type="scientific">Sulfurospirillum diekertiae</name>
    <dbReference type="NCBI Taxonomy" id="1854492"/>
    <lineage>
        <taxon>Bacteria</taxon>
        <taxon>Pseudomonadati</taxon>
        <taxon>Campylobacterota</taxon>
        <taxon>Epsilonproteobacteria</taxon>
        <taxon>Campylobacterales</taxon>
        <taxon>Sulfurospirillaceae</taxon>
        <taxon>Sulfurospirillum</taxon>
    </lineage>
</organism>
<evidence type="ECO:0000256" key="1">
    <source>
        <dbReference type="ARBA" id="ARBA00022490"/>
    </source>
</evidence>
<comment type="similarity">
    <text evidence="3">Belongs to the SmpB family.</text>
</comment>
<dbReference type="NCBIfam" id="NF003843">
    <property type="entry name" value="PRK05422.1"/>
    <property type="match status" value="1"/>
</dbReference>
<evidence type="ECO:0000256" key="2">
    <source>
        <dbReference type="ARBA" id="ARBA00022884"/>
    </source>
</evidence>